<keyword evidence="5" id="KW-0964">Secreted</keyword>
<dbReference type="GeneTree" id="ENSGT00940000155959"/>
<evidence type="ECO:0000256" key="20">
    <source>
        <dbReference type="ARBA" id="ARBA00072260"/>
    </source>
</evidence>
<dbReference type="KEGG" id="pki:111859946"/>
<evidence type="ECO:0000256" key="15">
    <source>
        <dbReference type="ARBA" id="ARBA00023157"/>
    </source>
</evidence>
<keyword evidence="27" id="KW-1185">Reference proteome</keyword>
<dbReference type="Proteomes" id="UP000261540">
    <property type="component" value="Unplaced"/>
</dbReference>
<dbReference type="GO" id="GO:0015036">
    <property type="term" value="F:disulfide oxidoreductase activity"/>
    <property type="evidence" value="ECO:0007669"/>
    <property type="project" value="TreeGrafter"/>
</dbReference>
<feature type="domain" description="Thioredoxin" evidence="25">
    <location>
        <begin position="37"/>
        <end position="146"/>
    </location>
</feature>
<proteinExistence type="predicted"/>
<protein>
    <recommendedName>
        <fullName evidence="20">Thioredoxin-related transmembrane protein 1</fullName>
    </recommendedName>
    <alternativeName>
        <fullName evidence="22">Protein disulfide-isomerase TMX1</fullName>
    </alternativeName>
    <alternativeName>
        <fullName evidence="21">Thioredoxin domain-containing protein 1</fullName>
    </alternativeName>
</protein>
<dbReference type="PANTHER" id="PTHR46107:SF2">
    <property type="entry name" value="THIOREDOXIN-RELATED TRANSMEMBRANE PROTEIN 1"/>
    <property type="match status" value="1"/>
</dbReference>
<evidence type="ECO:0000256" key="6">
    <source>
        <dbReference type="ARBA" id="ARBA00022553"/>
    </source>
</evidence>
<dbReference type="PROSITE" id="PS51352">
    <property type="entry name" value="THIOREDOXIN_2"/>
    <property type="match status" value="1"/>
</dbReference>
<evidence type="ECO:0000256" key="8">
    <source>
        <dbReference type="ARBA" id="ARBA00022729"/>
    </source>
</evidence>
<keyword evidence="13 24" id="KW-0472">Membrane</keyword>
<evidence type="ECO:0000256" key="17">
    <source>
        <dbReference type="ARBA" id="ARBA00023284"/>
    </source>
</evidence>
<evidence type="ECO:0000256" key="12">
    <source>
        <dbReference type="ARBA" id="ARBA00023128"/>
    </source>
</evidence>
<dbReference type="Ensembl" id="ENSPKIT00000029536.1">
    <property type="protein sequence ID" value="ENSPKIP00000005529.1"/>
    <property type="gene ID" value="ENSPKIG00000022169.1"/>
</dbReference>
<dbReference type="InterPro" id="IPR052454">
    <property type="entry name" value="TMX_domain-containing"/>
</dbReference>
<keyword evidence="17" id="KW-0676">Redox-active center</keyword>
<evidence type="ECO:0000256" key="9">
    <source>
        <dbReference type="ARBA" id="ARBA00022824"/>
    </source>
</evidence>
<dbReference type="GeneID" id="111859946"/>
<evidence type="ECO:0000256" key="22">
    <source>
        <dbReference type="ARBA" id="ARBA00076905"/>
    </source>
</evidence>
<feature type="transmembrane region" description="Helical" evidence="24">
    <location>
        <begin position="194"/>
        <end position="216"/>
    </location>
</feature>
<keyword evidence="15" id="KW-1015">Disulfide bond</keyword>
<dbReference type="InterPro" id="IPR013766">
    <property type="entry name" value="Thioredoxin_domain"/>
</dbReference>
<evidence type="ECO:0000256" key="7">
    <source>
        <dbReference type="ARBA" id="ARBA00022692"/>
    </source>
</evidence>
<sequence length="296" mass="33933">MALLPARVLEAALTRCRSAPHLLLFCIVFAVLLKSRPVLGKKSQPKEITDSNWEEILQGEWMIEFFAPWCPACKQLQPVWDEFAEWGDDLGINIAKVDITEQPGLSGRFAVTSLPTIYHCKDGEFRVYDGARTKDDFLGFIDEKKWQNIKPMSSWLGPSSFLMNGISAVFRLSVSIRQWHSYLTEQLGLPAWGSYVLFTLAVLFTGLALGLILVIITDFAFSSRRPDPPPGYYQRRRLLERAHLTKLEEDELEENEEEDETEEEEAGGKPELRDEDFQEESLRRRFQGPGREEEDT</sequence>
<dbReference type="Gene3D" id="3.40.30.10">
    <property type="entry name" value="Glutaredoxin"/>
    <property type="match status" value="1"/>
</dbReference>
<evidence type="ECO:0000256" key="11">
    <source>
        <dbReference type="ARBA" id="ARBA00022989"/>
    </source>
</evidence>
<reference evidence="26" key="2">
    <citation type="submission" date="2025-09" db="UniProtKB">
        <authorList>
            <consortium name="Ensembl"/>
        </authorList>
    </citation>
    <scope>IDENTIFICATION</scope>
</reference>
<dbReference type="InterPro" id="IPR036249">
    <property type="entry name" value="Thioredoxin-like_sf"/>
</dbReference>
<dbReference type="OrthoDB" id="7869097at2759"/>
<evidence type="ECO:0000313" key="27">
    <source>
        <dbReference type="Proteomes" id="UP000261540"/>
    </source>
</evidence>
<keyword evidence="12" id="KW-0496">Mitochondrion</keyword>
<evidence type="ECO:0000256" key="21">
    <source>
        <dbReference type="ARBA" id="ARBA00075863"/>
    </source>
</evidence>
<dbReference type="InterPro" id="IPR017937">
    <property type="entry name" value="Thioredoxin_CS"/>
</dbReference>
<keyword evidence="14" id="KW-0564">Palmitate</keyword>
<dbReference type="CDD" id="cd02994">
    <property type="entry name" value="PDI_a_TMX"/>
    <property type="match status" value="1"/>
</dbReference>
<dbReference type="PROSITE" id="PS00194">
    <property type="entry name" value="THIOREDOXIN_1"/>
    <property type="match status" value="1"/>
</dbReference>
<evidence type="ECO:0000256" key="2">
    <source>
        <dbReference type="ARBA" id="ARBA00004583"/>
    </source>
</evidence>
<evidence type="ECO:0000256" key="10">
    <source>
        <dbReference type="ARBA" id="ARBA00022982"/>
    </source>
</evidence>
<keyword evidence="10" id="KW-0249">Electron transport</keyword>
<dbReference type="AlphaFoldDB" id="A0A3B3QI86"/>
<feature type="region of interest" description="Disordered" evidence="23">
    <location>
        <begin position="245"/>
        <end position="296"/>
    </location>
</feature>
<dbReference type="RefSeq" id="XP_023698902.1">
    <property type="nucleotide sequence ID" value="XM_023843134.2"/>
</dbReference>
<evidence type="ECO:0000256" key="16">
    <source>
        <dbReference type="ARBA" id="ARBA00023235"/>
    </source>
</evidence>
<evidence type="ECO:0000313" key="26">
    <source>
        <dbReference type="Ensembl" id="ENSPKIP00000005529.1"/>
    </source>
</evidence>
<feature type="compositionally biased region" description="Acidic residues" evidence="23">
    <location>
        <begin position="248"/>
        <end position="265"/>
    </location>
</feature>
<dbReference type="GO" id="GO:0090331">
    <property type="term" value="P:negative regulation of platelet aggregation"/>
    <property type="evidence" value="ECO:0007669"/>
    <property type="project" value="UniProtKB-ARBA"/>
</dbReference>
<evidence type="ECO:0000256" key="14">
    <source>
        <dbReference type="ARBA" id="ARBA00023139"/>
    </source>
</evidence>
<evidence type="ECO:0000256" key="5">
    <source>
        <dbReference type="ARBA" id="ARBA00022525"/>
    </source>
</evidence>
<dbReference type="GO" id="GO:0031966">
    <property type="term" value="C:mitochondrial membrane"/>
    <property type="evidence" value="ECO:0007669"/>
    <property type="project" value="UniProtKB-SubCell"/>
</dbReference>
<keyword evidence="18" id="KW-0449">Lipoprotein</keyword>
<dbReference type="Pfam" id="PF00085">
    <property type="entry name" value="Thioredoxin"/>
    <property type="match status" value="1"/>
</dbReference>
<keyword evidence="11 24" id="KW-1133">Transmembrane helix</keyword>
<comment type="subunit">
    <text evidence="19">Interacts with ATP2A2.</text>
</comment>
<organism evidence="26 27">
    <name type="scientific">Paramormyrops kingsleyae</name>
    <dbReference type="NCBI Taxonomy" id="1676925"/>
    <lineage>
        <taxon>Eukaryota</taxon>
        <taxon>Metazoa</taxon>
        <taxon>Chordata</taxon>
        <taxon>Craniata</taxon>
        <taxon>Vertebrata</taxon>
        <taxon>Euteleostomi</taxon>
        <taxon>Actinopterygii</taxon>
        <taxon>Neopterygii</taxon>
        <taxon>Teleostei</taxon>
        <taxon>Osteoglossocephala</taxon>
        <taxon>Osteoglossomorpha</taxon>
        <taxon>Osteoglossiformes</taxon>
        <taxon>Mormyridae</taxon>
        <taxon>Paramormyrops</taxon>
    </lineage>
</organism>
<dbReference type="GO" id="GO:0005789">
    <property type="term" value="C:endoplasmic reticulum membrane"/>
    <property type="evidence" value="ECO:0007669"/>
    <property type="project" value="UniProtKB-SubCell"/>
</dbReference>
<keyword evidence="9" id="KW-0256">Endoplasmic reticulum</keyword>
<evidence type="ECO:0000256" key="18">
    <source>
        <dbReference type="ARBA" id="ARBA00023288"/>
    </source>
</evidence>
<accession>A0A3B3QI86</accession>
<evidence type="ECO:0000256" key="19">
    <source>
        <dbReference type="ARBA" id="ARBA00062962"/>
    </source>
</evidence>
<evidence type="ECO:0000256" key="23">
    <source>
        <dbReference type="SAM" id="MobiDB-lite"/>
    </source>
</evidence>
<name>A0A3B3QI86_9TELE</name>
<keyword evidence="8" id="KW-0732">Signal</keyword>
<dbReference type="GO" id="GO:0003756">
    <property type="term" value="F:protein disulfide isomerase activity"/>
    <property type="evidence" value="ECO:0007669"/>
    <property type="project" value="UniProtKB-ARBA"/>
</dbReference>
<keyword evidence="16" id="KW-0413">Isomerase</keyword>
<dbReference type="GO" id="GO:0005576">
    <property type="term" value="C:extracellular region"/>
    <property type="evidence" value="ECO:0007669"/>
    <property type="project" value="UniProtKB-SubCell"/>
</dbReference>
<dbReference type="SUPFAM" id="SSF52833">
    <property type="entry name" value="Thioredoxin-like"/>
    <property type="match status" value="1"/>
</dbReference>
<dbReference type="STRING" id="1676925.ENSPKIP00000005529"/>
<keyword evidence="4" id="KW-0813">Transport</keyword>
<keyword evidence="6" id="KW-0597">Phosphoprotein</keyword>
<evidence type="ECO:0000259" key="25">
    <source>
        <dbReference type="PROSITE" id="PS51352"/>
    </source>
</evidence>
<dbReference type="PANTHER" id="PTHR46107">
    <property type="entry name" value="DUMPY: SHORTER THAN WILD-TYPE"/>
    <property type="match status" value="1"/>
</dbReference>
<evidence type="ECO:0000256" key="4">
    <source>
        <dbReference type="ARBA" id="ARBA00022448"/>
    </source>
</evidence>
<comment type="subcellular location">
    <subcellularLocation>
        <location evidence="1">Endoplasmic reticulum membrane</location>
        <topology evidence="1">Single-pass type I membrane protein</topology>
    </subcellularLocation>
    <subcellularLocation>
        <location evidence="2">Mitochondrion membrane</location>
        <topology evidence="2">Single-pass type I membrane protein</topology>
    </subcellularLocation>
    <subcellularLocation>
        <location evidence="3">Secreted</location>
    </subcellularLocation>
</comment>
<evidence type="ECO:0000256" key="13">
    <source>
        <dbReference type="ARBA" id="ARBA00023136"/>
    </source>
</evidence>
<keyword evidence="7 24" id="KW-0812">Transmembrane</keyword>
<evidence type="ECO:0000256" key="1">
    <source>
        <dbReference type="ARBA" id="ARBA00004115"/>
    </source>
</evidence>
<evidence type="ECO:0000256" key="24">
    <source>
        <dbReference type="SAM" id="Phobius"/>
    </source>
</evidence>
<evidence type="ECO:0000256" key="3">
    <source>
        <dbReference type="ARBA" id="ARBA00004613"/>
    </source>
</evidence>
<dbReference type="FunFam" id="3.40.30.10:FF:000117">
    <property type="entry name" value="thioredoxin-related transmembrane protein 1"/>
    <property type="match status" value="1"/>
</dbReference>
<reference evidence="26" key="1">
    <citation type="submission" date="2025-08" db="UniProtKB">
        <authorList>
            <consortium name="Ensembl"/>
        </authorList>
    </citation>
    <scope>IDENTIFICATION</scope>
</reference>